<organism evidence="1 2">
    <name type="scientific">Microbacter margulisiae</name>
    <dbReference type="NCBI Taxonomy" id="1350067"/>
    <lineage>
        <taxon>Bacteria</taxon>
        <taxon>Pseudomonadati</taxon>
        <taxon>Bacteroidota</taxon>
        <taxon>Bacteroidia</taxon>
        <taxon>Bacteroidales</taxon>
        <taxon>Porphyromonadaceae</taxon>
        <taxon>Microbacter</taxon>
    </lineage>
</organism>
<evidence type="ECO:0000313" key="1">
    <source>
        <dbReference type="EMBL" id="MBB3187077.1"/>
    </source>
</evidence>
<dbReference type="RefSeq" id="WP_183412889.1">
    <property type="nucleotide sequence ID" value="NZ_JACHYB010000001.1"/>
</dbReference>
<name>A0A7W5DQA0_9PORP</name>
<gene>
    <name evidence="1" type="ORF">FHX64_001240</name>
</gene>
<comment type="caution">
    <text evidence="1">The sequence shown here is derived from an EMBL/GenBank/DDBJ whole genome shotgun (WGS) entry which is preliminary data.</text>
</comment>
<dbReference type="AlphaFoldDB" id="A0A7W5DQA0"/>
<evidence type="ECO:0000313" key="2">
    <source>
        <dbReference type="Proteomes" id="UP000544222"/>
    </source>
</evidence>
<evidence type="ECO:0008006" key="3">
    <source>
        <dbReference type="Google" id="ProtNLM"/>
    </source>
</evidence>
<dbReference type="Proteomes" id="UP000544222">
    <property type="component" value="Unassembled WGS sequence"/>
</dbReference>
<dbReference type="SUPFAM" id="SSF75169">
    <property type="entry name" value="DsrEFH-like"/>
    <property type="match status" value="1"/>
</dbReference>
<sequence>MENVVLQLSKTGMGNAPEELEKLLMKNYLKSLLTEEFYPSFITLYADGVKLACEGSEVLPELQQLNEKGSVILICKTCLTFFSLLDKVQVGVIATMNDIVAVQKKTAKVLTIA</sequence>
<accession>A0A7W5DQA0</accession>
<keyword evidence="2" id="KW-1185">Reference proteome</keyword>
<protein>
    <recommendedName>
        <fullName evidence="3">Selenium metabolism protein YedF</fullName>
    </recommendedName>
</protein>
<dbReference type="InterPro" id="IPR027396">
    <property type="entry name" value="DsrEFH-like"/>
</dbReference>
<proteinExistence type="predicted"/>
<reference evidence="1 2" key="1">
    <citation type="submission" date="2020-08" db="EMBL/GenBank/DDBJ databases">
        <title>Genomic Encyclopedia of Type Strains, Phase IV (KMG-IV): sequencing the most valuable type-strain genomes for metagenomic binning, comparative biology and taxonomic classification.</title>
        <authorList>
            <person name="Goeker M."/>
        </authorList>
    </citation>
    <scope>NUCLEOTIDE SEQUENCE [LARGE SCALE GENOMIC DNA]</scope>
    <source>
        <strain evidence="1 2">DSM 27471</strain>
    </source>
</reference>
<dbReference type="EMBL" id="JACHYB010000001">
    <property type="protein sequence ID" value="MBB3187077.1"/>
    <property type="molecule type" value="Genomic_DNA"/>
</dbReference>